<feature type="region of interest" description="Disordered" evidence="1">
    <location>
        <begin position="737"/>
        <end position="765"/>
    </location>
</feature>
<dbReference type="PANTHER" id="PTHR32097:SF18">
    <property type="entry name" value="RING-TYPE DOMAIN-CONTAINING PROTEIN"/>
    <property type="match status" value="1"/>
</dbReference>
<dbReference type="Gene3D" id="2.60.60.30">
    <property type="entry name" value="sav2460 like domains"/>
    <property type="match status" value="1"/>
</dbReference>
<dbReference type="InterPro" id="IPR051324">
    <property type="entry name" value="Stress/Tellurium_Resist"/>
</dbReference>
<dbReference type="NCBIfam" id="NF041916">
    <property type="entry name" value="RING_SCO0854"/>
    <property type="match status" value="1"/>
</dbReference>
<keyword evidence="3" id="KW-1185">Reference proteome</keyword>
<dbReference type="PANTHER" id="PTHR32097">
    <property type="entry name" value="CAMP-BINDING PROTEIN 1-RELATED"/>
    <property type="match status" value="1"/>
</dbReference>
<dbReference type="InterPro" id="IPR003325">
    <property type="entry name" value="TerD"/>
</dbReference>
<protein>
    <recommendedName>
        <fullName evidence="4">RING-type domain-containing protein</fullName>
    </recommendedName>
</protein>
<reference evidence="2 3" key="1">
    <citation type="submission" date="2021-10" db="EMBL/GenBank/DDBJ databases">
        <title>Streptomyces gossypii sp. nov., isolated from soil collected from cotton field.</title>
        <authorList>
            <person name="Ge X."/>
            <person name="Chen X."/>
            <person name="Liu W."/>
        </authorList>
    </citation>
    <scope>NUCLEOTIDE SEQUENCE [LARGE SCALE GENOMIC DNA]</scope>
    <source>
        <strain evidence="2 3">N2-109</strain>
    </source>
</reference>
<evidence type="ECO:0000313" key="3">
    <source>
        <dbReference type="Proteomes" id="UP001156389"/>
    </source>
</evidence>
<name>A0ABT2K369_9ACTN</name>
<evidence type="ECO:0000256" key="1">
    <source>
        <dbReference type="SAM" id="MobiDB-lite"/>
    </source>
</evidence>
<dbReference type="Proteomes" id="UP001156389">
    <property type="component" value="Unassembled WGS sequence"/>
</dbReference>
<dbReference type="CDD" id="cd06974">
    <property type="entry name" value="TerD_like"/>
    <property type="match status" value="1"/>
</dbReference>
<evidence type="ECO:0008006" key="4">
    <source>
        <dbReference type="Google" id="ProtNLM"/>
    </source>
</evidence>
<organism evidence="2 3">
    <name type="scientific">Streptomyces gossypii</name>
    <dbReference type="NCBI Taxonomy" id="2883101"/>
    <lineage>
        <taxon>Bacteria</taxon>
        <taxon>Bacillati</taxon>
        <taxon>Actinomycetota</taxon>
        <taxon>Actinomycetes</taxon>
        <taxon>Kitasatosporales</taxon>
        <taxon>Streptomycetaceae</taxon>
        <taxon>Streptomyces</taxon>
    </lineage>
</organism>
<comment type="caution">
    <text evidence="2">The sequence shown here is derived from an EMBL/GenBank/DDBJ whole genome shotgun (WGS) entry which is preliminary data.</text>
</comment>
<dbReference type="RefSeq" id="WP_260221744.1">
    <property type="nucleotide sequence ID" value="NZ_JAJAGO010000020.1"/>
</dbReference>
<sequence length="962" mass="103203">MTAEDVEKVLFRRRQSVFLEPAPARPPYSRTPGSSRTADGLTALDAELAARGHLLTAALRQALGALPAADLAHRGRQLLADIDALLGADRTHTPLFRHFPDGVPREDAHSLYTSRIRAHLAAQPHQPCMACGLPGPGVAPVRGCGHLACRRCWEAAPWACCEECCEWSGCPVCEERFRTDGPCSPWSPLPAARAHHQPAEAAEVADPVLRVLRLAPSREEASRQELAVLLARRTPLSPQDHDDLYLLLAHVGTEGGLEWLPEEIPLRESKALALDVLLARPEDFAVRAEALRARLDTATDILRLLCVRSGGDPDLLSPPPRAAPLPRPLRRLLLEILDGLRFAALAEDLARHPEQWKRAAERLHPFEYAARFPRAALAFAALRGTDATSGDALSELLMAEAAHHPEQIRLAGDQLRLTTWASRVESALAAYDVDAAARLLAARPGELLRRLSHLLDRAAASGGELPEAVTEALARALPSVAPGPLLGALGVLRARTAHGGAARGAGARVGGRAKQDAAAPRRVFFPRASLTRAHAVPERRLPLPAKSTDAVCALIEAEILDRLTGPGASFGSLPGAVAAPATGDRREYDAAVLDAGLADLPVPAAERGVSASLVAIPRGSTLPMPGGGARVRLFLHWTQPRATRVDLDLSVAMYDAQWRFVGLCDYTRLEYAGGAAVHSGDYTSAPPPHGATEYVDLDLPGLARAGVRHLVTVVLSYNDVPFEELPDAFSGFMKVGEEHDGKHRHGPSGQPPRRTARRVRTESAGAPARYDVRTVRQRFDLLGDAKICVPMVIDLATRQALWTDVTLESDGTHHDVWRYRNRLARLGHDLTDAFGGGARVTLWDVACWHAAARTRAGAPVLVRSEGKLLSYRRGMGESAYAFAVRLREGLSPDGMPSSVQPLLADAGHVFGALVHADLTGLPPAATGTVYRLYPGTSDASALDRVTPGDLVAGLAPRQEVPA</sequence>
<dbReference type="EMBL" id="JAJAGO010000020">
    <property type="protein sequence ID" value="MCT2594416.1"/>
    <property type="molecule type" value="Genomic_DNA"/>
</dbReference>
<evidence type="ECO:0000313" key="2">
    <source>
        <dbReference type="EMBL" id="MCT2594416.1"/>
    </source>
</evidence>
<proteinExistence type="predicted"/>
<accession>A0ABT2K369</accession>
<gene>
    <name evidence="2" type="ORF">LHJ74_31675</name>
</gene>